<dbReference type="EMBL" id="QNSF01000009">
    <property type="protein sequence ID" value="RBP90540.1"/>
    <property type="molecule type" value="Genomic_DNA"/>
</dbReference>
<keyword evidence="4" id="KW-1185">Reference proteome</keyword>
<proteinExistence type="inferred from homology"/>
<dbReference type="SUPFAM" id="SSF51735">
    <property type="entry name" value="NAD(P)-binding Rossmann-fold domains"/>
    <property type="match status" value="1"/>
</dbReference>
<name>A0A366JRZ0_CYTFI</name>
<organism evidence="3 4">
    <name type="scientific">Cytobacillus firmus</name>
    <name type="common">Bacillus firmus</name>
    <dbReference type="NCBI Taxonomy" id="1399"/>
    <lineage>
        <taxon>Bacteria</taxon>
        <taxon>Bacillati</taxon>
        <taxon>Bacillota</taxon>
        <taxon>Bacilli</taxon>
        <taxon>Bacillales</taxon>
        <taxon>Bacillaceae</taxon>
        <taxon>Cytobacillus</taxon>
    </lineage>
</organism>
<dbReference type="InterPro" id="IPR001509">
    <property type="entry name" value="Epimerase_deHydtase"/>
</dbReference>
<accession>A0A366JRZ0</accession>
<dbReference type="OrthoDB" id="9779041at2"/>
<comment type="caution">
    <text evidence="3">The sequence shown here is derived from an EMBL/GenBank/DDBJ whole genome shotgun (WGS) entry which is preliminary data.</text>
</comment>
<evidence type="ECO:0000259" key="2">
    <source>
        <dbReference type="Pfam" id="PF01370"/>
    </source>
</evidence>
<dbReference type="AlphaFoldDB" id="A0A366JRZ0"/>
<dbReference type="Pfam" id="PF01370">
    <property type="entry name" value="Epimerase"/>
    <property type="match status" value="1"/>
</dbReference>
<evidence type="ECO:0000313" key="4">
    <source>
        <dbReference type="Proteomes" id="UP000252731"/>
    </source>
</evidence>
<evidence type="ECO:0000313" key="3">
    <source>
        <dbReference type="EMBL" id="RBP90540.1"/>
    </source>
</evidence>
<dbReference type="InterPro" id="IPR036291">
    <property type="entry name" value="NAD(P)-bd_dom_sf"/>
</dbReference>
<feature type="domain" description="NAD-dependent epimerase/dehydratase" evidence="2">
    <location>
        <begin position="7"/>
        <end position="228"/>
    </location>
</feature>
<protein>
    <submittedName>
        <fullName evidence="3">GDP-4-dehydro-6-deoxy-D-mannose reductase</fullName>
    </submittedName>
</protein>
<dbReference type="Proteomes" id="UP000252731">
    <property type="component" value="Unassembled WGS sequence"/>
</dbReference>
<sequence length="303" mass="33619">MSGKSKILITGAAGYTGLHSSRYFTSAGYDVVAVTRRDIAIDGVMVEQCDLNIKESVLNLIKKVKPQYLLHLAGQNHVGESWEDPIITMETNVLSTLYLLDALQKECPNSKSVIVGSALEIDPSNISAINHPYSLSKTLQVLAARAWAELYGLSIVIAQPTNLIGPGRSNGVCSVFAKKIAEMESRNAKPILEVKNLCAQRDFIDVRDAIRAYEILFRKGVSKEIYPISSGKSRSLEEIALVFKTMTPINYSIKSSDVSKKEEKVEISSKKMNDLGWSPKFCIKTSLEESLNYYRRNYSRGRG</sequence>
<gene>
    <name evidence="3" type="ORF">DFO70_10945</name>
</gene>
<evidence type="ECO:0000256" key="1">
    <source>
        <dbReference type="ARBA" id="ARBA00007637"/>
    </source>
</evidence>
<dbReference type="Gene3D" id="3.40.50.720">
    <property type="entry name" value="NAD(P)-binding Rossmann-like Domain"/>
    <property type="match status" value="1"/>
</dbReference>
<comment type="similarity">
    <text evidence="1">Belongs to the NAD(P)-dependent epimerase/dehydratase family.</text>
</comment>
<reference evidence="3 4" key="1">
    <citation type="submission" date="2018-06" db="EMBL/GenBank/DDBJ databases">
        <title>Freshwater and sediment microbial communities from various areas in North America, analyzing microbe dynamics in response to fracking.</title>
        <authorList>
            <person name="Lamendella R."/>
        </authorList>
    </citation>
    <scope>NUCLEOTIDE SEQUENCE [LARGE SCALE GENOMIC DNA]</scope>
    <source>
        <strain evidence="3 4">14_TX</strain>
    </source>
</reference>
<dbReference type="PANTHER" id="PTHR43000">
    <property type="entry name" value="DTDP-D-GLUCOSE 4,6-DEHYDRATASE-RELATED"/>
    <property type="match status" value="1"/>
</dbReference>
<dbReference type="Gene3D" id="3.90.25.10">
    <property type="entry name" value="UDP-galactose 4-epimerase, domain 1"/>
    <property type="match status" value="1"/>
</dbReference>